<sequence>MSSQSRKQRADAYLQKTNVELLNCVDEMRLKRDDLQKDIKNFKDEQSKLQYDLGMMTTQLTQINESLCKKLVERERFDSLITDYETAFNQLVSGSESLLANMRKTLGSIAPEFLLCAEDADQISTTSRRSRSSRQSHSSAGSHAHTRIDMSRGTSLPRVDTRASDSRSDTQTDNRVDTRSSQSRGEQ</sequence>
<dbReference type="InterPro" id="IPR033362">
    <property type="entry name" value="SSNA1_fam"/>
</dbReference>
<feature type="coiled-coil region" evidence="1">
    <location>
        <begin position="25"/>
        <end position="52"/>
    </location>
</feature>
<accession>A0A210QBX1</accession>
<evidence type="ECO:0000313" key="3">
    <source>
        <dbReference type="EMBL" id="OWF46222.1"/>
    </source>
</evidence>
<dbReference type="AlphaFoldDB" id="A0A210QBX1"/>
<dbReference type="PANTHER" id="PTHR28661:SF1">
    <property type="entry name" value="MICROTUBULE NUCLEATION FACTOR SSNA1"/>
    <property type="match status" value="1"/>
</dbReference>
<keyword evidence="1" id="KW-0175">Coiled coil</keyword>
<dbReference type="Proteomes" id="UP000242188">
    <property type="component" value="Unassembled WGS sequence"/>
</dbReference>
<reference evidence="3 4" key="1">
    <citation type="journal article" date="2017" name="Nat. Ecol. Evol.">
        <title>Scallop genome provides insights into evolution of bilaterian karyotype and development.</title>
        <authorList>
            <person name="Wang S."/>
            <person name="Zhang J."/>
            <person name="Jiao W."/>
            <person name="Li J."/>
            <person name="Xun X."/>
            <person name="Sun Y."/>
            <person name="Guo X."/>
            <person name="Huan P."/>
            <person name="Dong B."/>
            <person name="Zhang L."/>
            <person name="Hu X."/>
            <person name="Sun X."/>
            <person name="Wang J."/>
            <person name="Zhao C."/>
            <person name="Wang Y."/>
            <person name="Wang D."/>
            <person name="Huang X."/>
            <person name="Wang R."/>
            <person name="Lv J."/>
            <person name="Li Y."/>
            <person name="Zhang Z."/>
            <person name="Liu B."/>
            <person name="Lu W."/>
            <person name="Hui Y."/>
            <person name="Liang J."/>
            <person name="Zhou Z."/>
            <person name="Hou R."/>
            <person name="Li X."/>
            <person name="Liu Y."/>
            <person name="Li H."/>
            <person name="Ning X."/>
            <person name="Lin Y."/>
            <person name="Zhao L."/>
            <person name="Xing Q."/>
            <person name="Dou J."/>
            <person name="Li Y."/>
            <person name="Mao J."/>
            <person name="Guo H."/>
            <person name="Dou H."/>
            <person name="Li T."/>
            <person name="Mu C."/>
            <person name="Jiang W."/>
            <person name="Fu Q."/>
            <person name="Fu X."/>
            <person name="Miao Y."/>
            <person name="Liu J."/>
            <person name="Yu Q."/>
            <person name="Li R."/>
            <person name="Liao H."/>
            <person name="Li X."/>
            <person name="Kong Y."/>
            <person name="Jiang Z."/>
            <person name="Chourrout D."/>
            <person name="Li R."/>
            <person name="Bao Z."/>
        </authorList>
    </citation>
    <scope>NUCLEOTIDE SEQUENCE [LARGE SCALE GENOMIC DNA]</scope>
    <source>
        <strain evidence="3 4">PY_sf001</strain>
    </source>
</reference>
<gene>
    <name evidence="3" type="ORF">KP79_PYT16807</name>
</gene>
<keyword evidence="4" id="KW-1185">Reference proteome</keyword>
<feature type="compositionally biased region" description="Basic and acidic residues" evidence="2">
    <location>
        <begin position="159"/>
        <end position="178"/>
    </location>
</feature>
<feature type="region of interest" description="Disordered" evidence="2">
    <location>
        <begin position="124"/>
        <end position="187"/>
    </location>
</feature>
<name>A0A210QBX1_MIZYE</name>
<comment type="caution">
    <text evidence="3">The sequence shown here is derived from an EMBL/GenBank/DDBJ whole genome shotgun (WGS) entry which is preliminary data.</text>
</comment>
<dbReference type="GO" id="GO:0005813">
    <property type="term" value="C:centrosome"/>
    <property type="evidence" value="ECO:0007669"/>
    <property type="project" value="TreeGrafter"/>
</dbReference>
<dbReference type="PANTHER" id="PTHR28661">
    <property type="entry name" value="SJOEGREN SYNDROME NUCLEAR AUTOANTIGEN 1"/>
    <property type="match status" value="1"/>
</dbReference>
<evidence type="ECO:0000256" key="1">
    <source>
        <dbReference type="SAM" id="Coils"/>
    </source>
</evidence>
<protein>
    <submittedName>
        <fullName evidence="3">Sjoegren syndrome nuclear autoantigen 1</fullName>
    </submittedName>
</protein>
<dbReference type="EMBL" id="NEDP02004233">
    <property type="protein sequence ID" value="OWF46222.1"/>
    <property type="molecule type" value="Genomic_DNA"/>
</dbReference>
<evidence type="ECO:0000313" key="4">
    <source>
        <dbReference type="Proteomes" id="UP000242188"/>
    </source>
</evidence>
<evidence type="ECO:0000256" key="2">
    <source>
        <dbReference type="SAM" id="MobiDB-lite"/>
    </source>
</evidence>
<dbReference type="OrthoDB" id="295355at2759"/>
<dbReference type="GO" id="GO:0036064">
    <property type="term" value="C:ciliary basal body"/>
    <property type="evidence" value="ECO:0007669"/>
    <property type="project" value="TreeGrafter"/>
</dbReference>
<proteinExistence type="predicted"/>
<dbReference type="STRING" id="6573.A0A210QBX1"/>
<organism evidence="3 4">
    <name type="scientific">Mizuhopecten yessoensis</name>
    <name type="common">Japanese scallop</name>
    <name type="synonym">Patinopecten yessoensis</name>
    <dbReference type="NCBI Taxonomy" id="6573"/>
    <lineage>
        <taxon>Eukaryota</taxon>
        <taxon>Metazoa</taxon>
        <taxon>Spiralia</taxon>
        <taxon>Lophotrochozoa</taxon>
        <taxon>Mollusca</taxon>
        <taxon>Bivalvia</taxon>
        <taxon>Autobranchia</taxon>
        <taxon>Pteriomorphia</taxon>
        <taxon>Pectinida</taxon>
        <taxon>Pectinoidea</taxon>
        <taxon>Pectinidae</taxon>
        <taxon>Mizuhopecten</taxon>
    </lineage>
</organism>